<dbReference type="EnsemblPlants" id="Kaladp0053s0256.1.v1.1">
    <property type="protein sequence ID" value="Kaladp0053s0256.1.v1.1"/>
    <property type="gene ID" value="Kaladp0053s0256.v1.1"/>
</dbReference>
<organism evidence="1 2">
    <name type="scientific">Kalanchoe fedtschenkoi</name>
    <name type="common">Lavender scallops</name>
    <name type="synonym">South American air plant</name>
    <dbReference type="NCBI Taxonomy" id="63787"/>
    <lineage>
        <taxon>Eukaryota</taxon>
        <taxon>Viridiplantae</taxon>
        <taxon>Streptophyta</taxon>
        <taxon>Embryophyta</taxon>
        <taxon>Tracheophyta</taxon>
        <taxon>Spermatophyta</taxon>
        <taxon>Magnoliopsida</taxon>
        <taxon>eudicotyledons</taxon>
        <taxon>Gunneridae</taxon>
        <taxon>Pentapetalae</taxon>
        <taxon>Saxifragales</taxon>
        <taxon>Crassulaceae</taxon>
        <taxon>Kalanchoe</taxon>
    </lineage>
</organism>
<dbReference type="AlphaFoldDB" id="A0A7N0U3P9"/>
<dbReference type="Proteomes" id="UP000594263">
    <property type="component" value="Unplaced"/>
</dbReference>
<reference evidence="1" key="1">
    <citation type="submission" date="2021-01" db="UniProtKB">
        <authorList>
            <consortium name="EnsemblPlants"/>
        </authorList>
    </citation>
    <scope>IDENTIFICATION</scope>
</reference>
<evidence type="ECO:0000313" key="1">
    <source>
        <dbReference type="EnsemblPlants" id="Kaladp0053s0256.1.v1.1"/>
    </source>
</evidence>
<proteinExistence type="predicted"/>
<keyword evidence="2" id="KW-1185">Reference proteome</keyword>
<sequence length="56" mass="6584">MQVAAPLARKFKFLSVYPRIWSQQTFEDFKIMIRVHHSMLHALGNSKMFHCGGYLD</sequence>
<protein>
    <submittedName>
        <fullName evidence="1">Uncharacterized protein</fullName>
    </submittedName>
</protein>
<accession>A0A7N0U3P9</accession>
<dbReference type="Gramene" id="Kaladp0053s0256.1.v1.1">
    <property type="protein sequence ID" value="Kaladp0053s0256.1.v1.1"/>
    <property type="gene ID" value="Kaladp0053s0256.v1.1"/>
</dbReference>
<name>A0A7N0U3P9_KALFE</name>
<evidence type="ECO:0000313" key="2">
    <source>
        <dbReference type="Proteomes" id="UP000594263"/>
    </source>
</evidence>